<feature type="domain" description="N-(5'phosphoribosyl) anthranilate isomerase (PRAI)" evidence="18">
    <location>
        <begin position="258"/>
        <end position="449"/>
    </location>
</feature>
<dbReference type="Pfam" id="PF00697">
    <property type="entry name" value="PRAI"/>
    <property type="match status" value="1"/>
</dbReference>
<evidence type="ECO:0000256" key="7">
    <source>
        <dbReference type="ARBA" id="ARBA00022605"/>
    </source>
</evidence>
<dbReference type="HAMAP" id="MF_00134_B">
    <property type="entry name" value="IGPS_B"/>
    <property type="match status" value="1"/>
</dbReference>
<dbReference type="InterPro" id="IPR013798">
    <property type="entry name" value="Indole-3-glycerol_P_synth_dom"/>
</dbReference>
<evidence type="ECO:0000256" key="3">
    <source>
        <dbReference type="ARBA" id="ARBA00004664"/>
    </source>
</evidence>
<dbReference type="PANTHER" id="PTHR22854">
    <property type="entry name" value="TRYPTOPHAN BIOSYNTHESIS PROTEIN"/>
    <property type="match status" value="1"/>
</dbReference>
<keyword evidence="12 15" id="KW-0456">Lyase</keyword>
<dbReference type="SUPFAM" id="SSF51366">
    <property type="entry name" value="Ribulose-phoshate binding barrel"/>
    <property type="match status" value="2"/>
</dbReference>
<protein>
    <recommendedName>
        <fullName evidence="15 16">Multifunctional fusion protein</fullName>
    </recommendedName>
    <domain>
        <recommendedName>
            <fullName evidence="15">Indole-3-glycerol phosphate synthase</fullName>
            <shortName evidence="15">IGPS</shortName>
            <ecNumber evidence="15">4.1.1.48</ecNumber>
        </recommendedName>
    </domain>
    <domain>
        <recommendedName>
            <fullName evidence="16">N-(5'-phosphoribosyl)anthranilate isomerase</fullName>
            <shortName evidence="16">PRAI</shortName>
            <ecNumber evidence="16">5.3.1.24</ecNumber>
        </recommendedName>
    </domain>
</protein>
<comment type="function">
    <text evidence="14">Bifunctional enzyme that catalyzes two sequential steps of tryptophan biosynthetic pathway. The first reaction is catalyzed by the isomerase, coded by the TrpF domain; the second reaction is catalyzed by the synthase, coded by the TrpC domain.</text>
</comment>
<keyword evidence="8 15" id="KW-0210">Decarboxylase</keyword>
<dbReference type="PANTHER" id="PTHR22854:SF2">
    <property type="entry name" value="INDOLE-3-GLYCEROL-PHOSPHATE SYNTHASE"/>
    <property type="match status" value="1"/>
</dbReference>
<dbReference type="GO" id="GO:0000162">
    <property type="term" value="P:L-tryptophan biosynthetic process"/>
    <property type="evidence" value="ECO:0007669"/>
    <property type="project" value="UniProtKB-UniRule"/>
</dbReference>
<dbReference type="GO" id="GO:0004640">
    <property type="term" value="F:phosphoribosylanthranilate isomerase activity"/>
    <property type="evidence" value="ECO:0007669"/>
    <property type="project" value="UniProtKB-UniRule"/>
</dbReference>
<evidence type="ECO:0000256" key="4">
    <source>
        <dbReference type="ARBA" id="ARBA00004696"/>
    </source>
</evidence>
<comment type="pathway">
    <text evidence="3 16">Amino-acid biosynthesis; L-tryptophan biosynthesis; L-tryptophan from chorismate: step 3/5.</text>
</comment>
<keyword evidence="20" id="KW-1185">Reference proteome</keyword>
<evidence type="ECO:0000256" key="6">
    <source>
        <dbReference type="ARBA" id="ARBA00009847"/>
    </source>
</evidence>
<evidence type="ECO:0000259" key="17">
    <source>
        <dbReference type="Pfam" id="PF00218"/>
    </source>
</evidence>
<reference evidence="19 20" key="1">
    <citation type="journal article" date="2012" name="Mol. Biol. Evol.">
        <title>Genome reduction and co-evolution between the primary and secondary bacterial symbionts of psyllids.</title>
        <authorList>
            <person name="Sloan D.B."/>
            <person name="Moran N.A."/>
        </authorList>
    </citation>
    <scope>NUCLEOTIDE SEQUENCE [LARGE SCALE GENOMIC DNA]</scope>
    <source>
        <strain evidence="19">Hcub_S</strain>
    </source>
</reference>
<evidence type="ECO:0000256" key="10">
    <source>
        <dbReference type="ARBA" id="ARBA00023141"/>
    </source>
</evidence>
<evidence type="ECO:0000256" key="13">
    <source>
        <dbReference type="ARBA" id="ARBA00023268"/>
    </source>
</evidence>
<feature type="domain" description="Indole-3-glycerol phosphate synthase" evidence="17">
    <location>
        <begin position="6"/>
        <end position="250"/>
    </location>
</feature>
<dbReference type="InterPro" id="IPR013785">
    <property type="entry name" value="Aldolase_TIM"/>
</dbReference>
<dbReference type="HAMAP" id="MF_00135">
    <property type="entry name" value="PRAI"/>
    <property type="match status" value="1"/>
</dbReference>
<dbReference type="EC" id="5.3.1.24" evidence="16"/>
<dbReference type="STRING" id="134287.A35E_00050"/>
<comment type="catalytic activity">
    <reaction evidence="1 16">
        <text>N-(5-phospho-beta-D-ribosyl)anthranilate = 1-(2-carboxyphenylamino)-1-deoxy-D-ribulose 5-phosphate</text>
        <dbReference type="Rhea" id="RHEA:21540"/>
        <dbReference type="ChEBI" id="CHEBI:18277"/>
        <dbReference type="ChEBI" id="CHEBI:58613"/>
        <dbReference type="EC" id="5.3.1.24"/>
    </reaction>
</comment>
<proteinExistence type="inferred from homology"/>
<evidence type="ECO:0000256" key="8">
    <source>
        <dbReference type="ARBA" id="ARBA00022793"/>
    </source>
</evidence>
<dbReference type="InterPro" id="IPR011060">
    <property type="entry name" value="RibuloseP-bd_barrel"/>
</dbReference>
<comment type="similarity">
    <text evidence="16">Belongs to the TrpF family.</text>
</comment>
<accession>J3TYF0</accession>
<comment type="similarity">
    <text evidence="5">In the N-terminal section; belongs to the TrpC family.</text>
</comment>
<keyword evidence="9 15" id="KW-0822">Tryptophan biosynthesis</keyword>
<comment type="catalytic activity">
    <reaction evidence="2 15">
        <text>1-(2-carboxyphenylamino)-1-deoxy-D-ribulose 5-phosphate + H(+) = (1S,2R)-1-C-(indol-3-yl)glycerol 3-phosphate + CO2 + H2O</text>
        <dbReference type="Rhea" id="RHEA:23476"/>
        <dbReference type="ChEBI" id="CHEBI:15377"/>
        <dbReference type="ChEBI" id="CHEBI:15378"/>
        <dbReference type="ChEBI" id="CHEBI:16526"/>
        <dbReference type="ChEBI" id="CHEBI:58613"/>
        <dbReference type="ChEBI" id="CHEBI:58866"/>
        <dbReference type="EC" id="4.1.1.48"/>
    </reaction>
</comment>
<evidence type="ECO:0000256" key="1">
    <source>
        <dbReference type="ARBA" id="ARBA00001164"/>
    </source>
</evidence>
<evidence type="ECO:0000256" key="14">
    <source>
        <dbReference type="ARBA" id="ARBA00025592"/>
    </source>
</evidence>
<evidence type="ECO:0000256" key="12">
    <source>
        <dbReference type="ARBA" id="ARBA00023239"/>
    </source>
</evidence>
<evidence type="ECO:0000256" key="11">
    <source>
        <dbReference type="ARBA" id="ARBA00023235"/>
    </source>
</evidence>
<dbReference type="AlphaFoldDB" id="J3TYF0"/>
<comment type="pathway">
    <text evidence="4 15">Amino-acid biosynthesis; L-tryptophan biosynthesis; L-tryptophan from chorismate: step 4/5.</text>
</comment>
<dbReference type="HOGENOM" id="CLU_007713_1_2_6"/>
<dbReference type="InterPro" id="IPR045186">
    <property type="entry name" value="Indole-3-glycerol_P_synth"/>
</dbReference>
<dbReference type="OrthoDB" id="9804217at2"/>
<evidence type="ECO:0000256" key="9">
    <source>
        <dbReference type="ARBA" id="ARBA00022822"/>
    </source>
</evidence>
<dbReference type="CDD" id="cd00331">
    <property type="entry name" value="IGPS"/>
    <property type="match status" value="1"/>
</dbReference>
<dbReference type="EMBL" id="CP003547">
    <property type="protein sequence ID" value="AFP85375.1"/>
    <property type="molecule type" value="Genomic_DNA"/>
</dbReference>
<dbReference type="Proteomes" id="UP000003937">
    <property type="component" value="Chromosome"/>
</dbReference>
<comment type="similarity">
    <text evidence="6">In the C-terminal section; belongs to the TrpF family.</text>
</comment>
<dbReference type="Pfam" id="PF00218">
    <property type="entry name" value="IGPS"/>
    <property type="match status" value="1"/>
</dbReference>
<keyword evidence="13" id="KW-0511">Multifunctional enzyme</keyword>
<dbReference type="UniPathway" id="UPA00035">
    <property type="reaction ID" value="UER00042"/>
</dbReference>
<evidence type="ECO:0000256" key="5">
    <source>
        <dbReference type="ARBA" id="ARBA00007902"/>
    </source>
</evidence>
<gene>
    <name evidence="16" type="primary">trpF</name>
    <name evidence="15" type="synonym">trpC</name>
    <name evidence="19" type="ORF">A35E_00050</name>
</gene>
<sequence>MQDTVLKKIILNKYEWVANNKRITPLESFFHKVKVSSRDFYQALSSKRTEFILECKKASPSKGLIRKDFDITAIANVYRNYASVISVLTDEKYFQGSFNYLGELSALVSQPVLCKDFIIDPWQIYFARLYQADAILLMLSVLDDDTYRKLSSVAHSLNMGILTEVISVEECKRAICLGAKVIGINNRDLRDLSIDLNRTPMLRSELPKNVTVISESGIDSYSKVRKISQYVNGFLIGSTLMSEPNLIMGVHRVLLGENKICGLTRVSDARSALDNGAIYGGLIFVPNSPRDVDIKTARTIVESVDLKYIGIFRDKPVKDVALTANILSLSGIQLHGNEDQNYIDSLRYILPPACHIWKAINMDKMSLQFREMFHVDRYILDNGGGGTGKPFNWLQLEQGRLDDVILAGGIGIDNCSLASRFGCVGLDFNSGVESIPGIKDHDKIAKVFQILRDY</sequence>
<comment type="similarity">
    <text evidence="15">Belongs to the TrpC family.</text>
</comment>
<dbReference type="FunFam" id="3.20.20.70:FF:000024">
    <property type="entry name" value="Indole-3-glycerol phosphate synthase"/>
    <property type="match status" value="1"/>
</dbReference>
<dbReference type="CDD" id="cd00405">
    <property type="entry name" value="PRAI"/>
    <property type="match status" value="1"/>
</dbReference>
<dbReference type="InterPro" id="IPR001240">
    <property type="entry name" value="PRAI_dom"/>
</dbReference>
<dbReference type="GO" id="GO:0004425">
    <property type="term" value="F:indole-3-glycerol-phosphate synthase activity"/>
    <property type="evidence" value="ECO:0007669"/>
    <property type="project" value="UniProtKB-UniRule"/>
</dbReference>
<organism evidence="19 20">
    <name type="scientific">secondary endosymbiont of Heteropsylla cubana</name>
    <dbReference type="NCBI Taxonomy" id="134287"/>
    <lineage>
        <taxon>Bacteria</taxon>
        <taxon>Pseudomonadati</taxon>
        <taxon>Pseudomonadota</taxon>
        <taxon>Gammaproteobacteria</taxon>
        <taxon>Enterobacterales</taxon>
        <taxon>Enterobacteriaceae</taxon>
        <taxon>aphid secondary symbionts</taxon>
    </lineage>
</organism>
<evidence type="ECO:0000256" key="2">
    <source>
        <dbReference type="ARBA" id="ARBA00001633"/>
    </source>
</evidence>
<evidence type="ECO:0000259" key="18">
    <source>
        <dbReference type="Pfam" id="PF00697"/>
    </source>
</evidence>
<dbReference type="InterPro" id="IPR001468">
    <property type="entry name" value="Indole-3-GlycerolPSynthase_CS"/>
</dbReference>
<evidence type="ECO:0000313" key="19">
    <source>
        <dbReference type="EMBL" id="AFP85375.1"/>
    </source>
</evidence>
<dbReference type="RefSeq" id="WP_014888672.1">
    <property type="nucleotide sequence ID" value="NC_018420.1"/>
</dbReference>
<dbReference type="EC" id="4.1.1.48" evidence="15"/>
<keyword evidence="10 15" id="KW-0057">Aromatic amino acid biosynthesis</keyword>
<name>J3TYF0_9ENTR</name>
<dbReference type="PROSITE" id="PS00614">
    <property type="entry name" value="IGPS"/>
    <property type="match status" value="1"/>
</dbReference>
<dbReference type="NCBIfam" id="NF006945">
    <property type="entry name" value="PRK09427.1"/>
    <property type="match status" value="1"/>
</dbReference>
<evidence type="ECO:0000256" key="15">
    <source>
        <dbReference type="HAMAP-Rule" id="MF_00134"/>
    </source>
</evidence>
<evidence type="ECO:0000313" key="20">
    <source>
        <dbReference type="Proteomes" id="UP000003937"/>
    </source>
</evidence>
<dbReference type="KEGG" id="sehc:A35E_00050"/>
<keyword evidence="11 16" id="KW-0413">Isomerase</keyword>
<dbReference type="Gene3D" id="3.20.20.70">
    <property type="entry name" value="Aldolase class I"/>
    <property type="match status" value="2"/>
</dbReference>
<evidence type="ECO:0000256" key="16">
    <source>
        <dbReference type="HAMAP-Rule" id="MF_00135"/>
    </source>
</evidence>
<keyword evidence="7 15" id="KW-0028">Amino-acid biosynthesis</keyword>
<dbReference type="PATRIC" id="fig|134287.3.peg.49"/>